<name>A0A1G6J529_NIADE</name>
<dbReference type="AlphaFoldDB" id="A0A1G6J529"/>
<organism evidence="1 2">
    <name type="scientific">Niabella drilacis (strain DSM 25811 / CCM 8410 / CCUG 62505 / LMG 26954 / E90)</name>
    <dbReference type="NCBI Taxonomy" id="1285928"/>
    <lineage>
        <taxon>Bacteria</taxon>
        <taxon>Pseudomonadati</taxon>
        <taxon>Bacteroidota</taxon>
        <taxon>Chitinophagia</taxon>
        <taxon>Chitinophagales</taxon>
        <taxon>Chitinophagaceae</taxon>
        <taxon>Niabella</taxon>
    </lineage>
</organism>
<dbReference type="EMBL" id="FMZO01000001">
    <property type="protein sequence ID" value="SDC14004.1"/>
    <property type="molecule type" value="Genomic_DNA"/>
</dbReference>
<gene>
    <name evidence="1" type="ORF">SAMN04487894_101428</name>
</gene>
<proteinExistence type="predicted"/>
<evidence type="ECO:0000313" key="1">
    <source>
        <dbReference type="EMBL" id="SDC14004.1"/>
    </source>
</evidence>
<sequence>MNRGWNAGLMIRILVEPRPGFPANESPINRRLSGHKPIHGFTAYLDAYARRGAFPGAVPMVTGISRRLYFPFKLMDVGPFWIIK</sequence>
<accession>A0A1G6J529</accession>
<keyword evidence="2" id="KW-1185">Reference proteome</keyword>
<dbReference type="Proteomes" id="UP000198757">
    <property type="component" value="Unassembled WGS sequence"/>
</dbReference>
<protein>
    <submittedName>
        <fullName evidence="1">Uncharacterized protein</fullName>
    </submittedName>
</protein>
<reference evidence="2" key="1">
    <citation type="submission" date="2016-10" db="EMBL/GenBank/DDBJ databases">
        <authorList>
            <person name="Varghese N."/>
            <person name="Submissions S."/>
        </authorList>
    </citation>
    <scope>NUCLEOTIDE SEQUENCE [LARGE SCALE GENOMIC DNA]</scope>
    <source>
        <strain evidence="2">DSM 25811 / CCM 8410 / LMG 26954 / E90</strain>
    </source>
</reference>
<evidence type="ECO:0000313" key="2">
    <source>
        <dbReference type="Proteomes" id="UP000198757"/>
    </source>
</evidence>